<reference evidence="8" key="4">
    <citation type="submission" date="2020-07" db="EMBL/GenBank/DDBJ databases">
        <authorList>
            <person name="Yang C."/>
        </authorList>
    </citation>
    <scope>NUCLEOTIDE SEQUENCE</scope>
    <source>
        <strain evidence="8">Cx-624</strain>
    </source>
</reference>
<name>A0A7D7QTY6_9FLAO</name>
<dbReference type="EMBL" id="CP059472">
    <property type="protein sequence ID" value="QMS98547.1"/>
    <property type="molecule type" value="Genomic_DNA"/>
</dbReference>
<evidence type="ECO:0000256" key="6">
    <source>
        <dbReference type="SAM" id="Phobius"/>
    </source>
</evidence>
<dbReference type="Proteomes" id="UP000539710">
    <property type="component" value="Unassembled WGS sequence"/>
</dbReference>
<comment type="subcellular location">
    <subcellularLocation>
        <location evidence="1">Cell membrane</location>
        <topology evidence="1">Multi-pass membrane protein</topology>
    </subcellularLocation>
</comment>
<dbReference type="Proteomes" id="UP000515349">
    <property type="component" value="Chromosome"/>
</dbReference>
<reference evidence="9" key="1">
    <citation type="submission" date="2020-07" db="EMBL/GenBank/DDBJ databases">
        <title>Chryseobacterium sp. CX-624.</title>
        <authorList>
            <person name="Yang C."/>
        </authorList>
    </citation>
    <scope>NUCLEOTIDE SEQUENCE</scope>
    <source>
        <strain evidence="9">CX-624</strain>
    </source>
</reference>
<dbReference type="KEGG" id="cbau:H1R16_00605"/>
<feature type="domain" description="Cardiolipin synthase N-terminal" evidence="7">
    <location>
        <begin position="5"/>
        <end position="29"/>
    </location>
</feature>
<gene>
    <name evidence="9" type="ORF">H1R16_00605</name>
    <name evidence="8" type="ORF">H2507_02665</name>
</gene>
<dbReference type="EMBL" id="JACEUX010000001">
    <property type="protein sequence ID" value="MBA5246062.1"/>
    <property type="molecule type" value="Genomic_DNA"/>
</dbReference>
<evidence type="ECO:0000313" key="10">
    <source>
        <dbReference type="Proteomes" id="UP000515349"/>
    </source>
</evidence>
<dbReference type="AlphaFoldDB" id="A0A7D7QTY6"/>
<evidence type="ECO:0000256" key="4">
    <source>
        <dbReference type="ARBA" id="ARBA00022989"/>
    </source>
</evidence>
<feature type="transmembrane region" description="Helical" evidence="6">
    <location>
        <begin position="12"/>
        <end position="30"/>
    </location>
</feature>
<dbReference type="InterPro" id="IPR027379">
    <property type="entry name" value="CLS_N"/>
</dbReference>
<evidence type="ECO:0000313" key="9">
    <source>
        <dbReference type="EMBL" id="QMS98547.1"/>
    </source>
</evidence>
<protein>
    <submittedName>
        <fullName evidence="9">PLDc N-terminal domain-containing protein</fullName>
    </submittedName>
</protein>
<keyword evidence="3 6" id="KW-0812">Transmembrane</keyword>
<keyword evidence="4 6" id="KW-1133">Transmembrane helix</keyword>
<organism evidence="9 10">
    <name type="scientific">Marnyiella aurantia</name>
    <dbReference type="NCBI Taxonomy" id="2758037"/>
    <lineage>
        <taxon>Bacteria</taxon>
        <taxon>Pseudomonadati</taxon>
        <taxon>Bacteroidota</taxon>
        <taxon>Flavobacteriia</taxon>
        <taxon>Flavobacteriales</taxon>
        <taxon>Weeksellaceae</taxon>
        <taxon>Marnyiella</taxon>
    </lineage>
</organism>
<evidence type="ECO:0000256" key="5">
    <source>
        <dbReference type="ARBA" id="ARBA00023136"/>
    </source>
</evidence>
<keyword evidence="11" id="KW-1185">Reference proteome</keyword>
<keyword evidence="2" id="KW-1003">Cell membrane</keyword>
<dbReference type="GO" id="GO:0005886">
    <property type="term" value="C:plasma membrane"/>
    <property type="evidence" value="ECO:0007669"/>
    <property type="project" value="UniProtKB-SubCell"/>
</dbReference>
<sequence length="47" mass="5815">MLHNEKENRLLWHLIVCFFPIFGPLIYFLYRSLRRKITIAKEVRLLI</sequence>
<proteinExistence type="predicted"/>
<keyword evidence="5 6" id="KW-0472">Membrane</keyword>
<evidence type="ECO:0000256" key="2">
    <source>
        <dbReference type="ARBA" id="ARBA00022475"/>
    </source>
</evidence>
<reference evidence="10" key="2">
    <citation type="submission" date="2020-07" db="EMBL/GenBank/DDBJ databases">
        <title>Chryseobacterium sp.cx-624.</title>
        <authorList>
            <person name="Yang C."/>
        </authorList>
    </citation>
    <scope>NUCLEOTIDE SEQUENCE [LARGE SCALE GENOMIC DNA]</scope>
    <source>
        <strain evidence="10">cx-624</strain>
    </source>
</reference>
<evidence type="ECO:0000259" key="7">
    <source>
        <dbReference type="Pfam" id="PF13396"/>
    </source>
</evidence>
<accession>A0A7D7QTY6</accession>
<evidence type="ECO:0000313" key="8">
    <source>
        <dbReference type="EMBL" id="MBA5246062.1"/>
    </source>
</evidence>
<evidence type="ECO:0000256" key="3">
    <source>
        <dbReference type="ARBA" id="ARBA00022692"/>
    </source>
</evidence>
<dbReference type="Pfam" id="PF13396">
    <property type="entry name" value="PLDc_N"/>
    <property type="match status" value="1"/>
</dbReference>
<evidence type="ECO:0000256" key="1">
    <source>
        <dbReference type="ARBA" id="ARBA00004651"/>
    </source>
</evidence>
<reference evidence="11" key="3">
    <citation type="submission" date="2020-07" db="EMBL/GenBank/DDBJ databases">
        <title>Flavobacterium sp. xlx-214.</title>
        <authorList>
            <person name="Yang C."/>
        </authorList>
    </citation>
    <scope>NUCLEOTIDE SEQUENCE [LARGE SCALE GENOMIC DNA]</scope>
    <source>
        <strain evidence="11">CX-624</strain>
    </source>
</reference>
<evidence type="ECO:0000313" key="11">
    <source>
        <dbReference type="Proteomes" id="UP000539710"/>
    </source>
</evidence>